<comment type="caution">
    <text evidence="1">The sequence shown here is derived from an EMBL/GenBank/DDBJ whole genome shotgun (WGS) entry which is preliminary data.</text>
</comment>
<sequence>MFGDLTMLTSLTSTKYNGNRAFISFTMPYAAANCMKKMDIAQRKEKVKQDSTFRGLMREKNINLDEKDEDLSTVYANLFVGIVLQINCKAITEVEAKKSYKVVSLSC</sequence>
<gene>
    <name evidence="1" type="ORF">AVEN_13520_1</name>
</gene>
<name>A0A4Y2LQ71_ARAVE</name>
<dbReference type="EMBL" id="BGPR01006055">
    <property type="protein sequence ID" value="GBN15716.1"/>
    <property type="molecule type" value="Genomic_DNA"/>
</dbReference>
<protein>
    <submittedName>
        <fullName evidence="1">Uncharacterized protein</fullName>
    </submittedName>
</protein>
<organism evidence="1 2">
    <name type="scientific">Araneus ventricosus</name>
    <name type="common">Orbweaver spider</name>
    <name type="synonym">Epeira ventricosa</name>
    <dbReference type="NCBI Taxonomy" id="182803"/>
    <lineage>
        <taxon>Eukaryota</taxon>
        <taxon>Metazoa</taxon>
        <taxon>Ecdysozoa</taxon>
        <taxon>Arthropoda</taxon>
        <taxon>Chelicerata</taxon>
        <taxon>Arachnida</taxon>
        <taxon>Araneae</taxon>
        <taxon>Araneomorphae</taxon>
        <taxon>Entelegynae</taxon>
        <taxon>Araneoidea</taxon>
        <taxon>Araneidae</taxon>
        <taxon>Araneus</taxon>
    </lineage>
</organism>
<proteinExistence type="predicted"/>
<evidence type="ECO:0000313" key="1">
    <source>
        <dbReference type="EMBL" id="GBN15716.1"/>
    </source>
</evidence>
<reference evidence="1 2" key="1">
    <citation type="journal article" date="2019" name="Sci. Rep.">
        <title>Orb-weaving spider Araneus ventricosus genome elucidates the spidroin gene catalogue.</title>
        <authorList>
            <person name="Kono N."/>
            <person name="Nakamura H."/>
            <person name="Ohtoshi R."/>
            <person name="Moran D.A.P."/>
            <person name="Shinohara A."/>
            <person name="Yoshida Y."/>
            <person name="Fujiwara M."/>
            <person name="Mori M."/>
            <person name="Tomita M."/>
            <person name="Arakawa K."/>
        </authorList>
    </citation>
    <scope>NUCLEOTIDE SEQUENCE [LARGE SCALE GENOMIC DNA]</scope>
</reference>
<evidence type="ECO:0000313" key="2">
    <source>
        <dbReference type="Proteomes" id="UP000499080"/>
    </source>
</evidence>
<accession>A0A4Y2LQ71</accession>
<dbReference type="AlphaFoldDB" id="A0A4Y2LQ71"/>
<dbReference type="Proteomes" id="UP000499080">
    <property type="component" value="Unassembled WGS sequence"/>
</dbReference>
<keyword evidence="2" id="KW-1185">Reference proteome</keyword>